<proteinExistence type="predicted"/>
<evidence type="ECO:0000313" key="2">
    <source>
        <dbReference type="Proteomes" id="UP000188235"/>
    </source>
</evidence>
<dbReference type="Proteomes" id="UP000188235">
    <property type="component" value="Chromosome"/>
</dbReference>
<gene>
    <name evidence="1" type="ORF">BW733_12250</name>
</gene>
<keyword evidence="2" id="KW-1185">Reference proteome</keyword>
<dbReference type="EMBL" id="CP019607">
    <property type="protein sequence ID" value="AQP51468.1"/>
    <property type="molecule type" value="Genomic_DNA"/>
</dbReference>
<protein>
    <submittedName>
        <fullName evidence="1">Uncharacterized protein</fullName>
    </submittedName>
</protein>
<dbReference type="KEGG" id="tfa:BW733_12250"/>
<organism evidence="1 2">
    <name type="scientific">Tessaracoccus flavescens</name>
    <dbReference type="NCBI Taxonomy" id="399497"/>
    <lineage>
        <taxon>Bacteria</taxon>
        <taxon>Bacillati</taxon>
        <taxon>Actinomycetota</taxon>
        <taxon>Actinomycetes</taxon>
        <taxon>Propionibacteriales</taxon>
        <taxon>Propionibacteriaceae</taxon>
        <taxon>Tessaracoccus</taxon>
    </lineage>
</organism>
<dbReference type="RefSeq" id="WP_077350801.1">
    <property type="nucleotide sequence ID" value="NZ_CP019607.1"/>
</dbReference>
<dbReference type="AlphaFoldDB" id="A0A1Q2CZC8"/>
<accession>A0A1Q2CZC8</accession>
<dbReference type="OrthoDB" id="3711925at2"/>
<reference evidence="1 2" key="1">
    <citation type="journal article" date="2008" name="Int. J. Syst. Evol. Microbiol.">
        <title>Tessaracoccus flavescens sp. nov., isolated from marine sediment.</title>
        <authorList>
            <person name="Lee D.W."/>
            <person name="Lee S.D."/>
        </authorList>
    </citation>
    <scope>NUCLEOTIDE SEQUENCE [LARGE SCALE GENOMIC DNA]</scope>
    <source>
        <strain evidence="1 2">SST-39T</strain>
    </source>
</reference>
<name>A0A1Q2CZC8_9ACTN</name>
<sequence length="253" mass="27040">MDSPQLHAIGFDAPTVEEIITKAFEAGVRGINSAPGFAMIGTYTDPSGARLVFLQREGESVNTTAGLVAETTYRAQVVRFTDLLARVALYSDEGEGQLLIQYLAMVDDPVSYPQHDLQAEGEYSVVKALQVGALAIDVEVFADADAFYASPESRAGELQLTVDTLLSPGLVGLQAAAISPVEATPTMLMALTVERVERRTNALTGVEFQYVIGRSAVELSCGIPLDRPVEPGNVVFGTWYGTCSSGLWDEETG</sequence>
<evidence type="ECO:0000313" key="1">
    <source>
        <dbReference type="EMBL" id="AQP51468.1"/>
    </source>
</evidence>